<keyword evidence="2" id="KW-1185">Reference proteome</keyword>
<dbReference type="Proteomes" id="UP001501578">
    <property type="component" value="Unassembled WGS sequence"/>
</dbReference>
<name>A0ABP4A072_9ACTN</name>
<organism evidence="1 2">
    <name type="scientific">Nonomuraea longicatena</name>
    <dbReference type="NCBI Taxonomy" id="83682"/>
    <lineage>
        <taxon>Bacteria</taxon>
        <taxon>Bacillati</taxon>
        <taxon>Actinomycetota</taxon>
        <taxon>Actinomycetes</taxon>
        <taxon>Streptosporangiales</taxon>
        <taxon>Streptosporangiaceae</taxon>
        <taxon>Nonomuraea</taxon>
    </lineage>
</organism>
<proteinExistence type="predicted"/>
<evidence type="ECO:0000313" key="2">
    <source>
        <dbReference type="Proteomes" id="UP001501578"/>
    </source>
</evidence>
<protein>
    <submittedName>
        <fullName evidence="1">Uncharacterized protein</fullName>
    </submittedName>
</protein>
<accession>A0ABP4A072</accession>
<sequence>MSLGPPMSTEGAEHELAARRQERDRISADLLDLDTHTTFQLLKGASLRGATERAWNDARQAAARMWALFDRYAAVLDEAEAVRARRRTPGMAELSELTRLLGGPSVVLESARRPLEQRALGEADEAETLTLDQAVARMDIAFGVVTAAMQAVDSIWNPVLPRLRQAEGDLRAVAELQRELGESLRPGAVEGDLARLRANVVEDPIGTAPHTAELDRVGELVAAARADLERALAARRGYPERRERLLAAIEDVRHAEAQARLAYGRVVVKIALPPSAAPRERSAELAARLSGLDASGEGWLSRQRTLAALEGDSTRAAEQARAAATALLGLVARRDELRGRLLAVQAKAERTGRAEDERACALHERARALLWSAPCDLREAAAAVERYQHAITGGGR</sequence>
<evidence type="ECO:0000313" key="1">
    <source>
        <dbReference type="EMBL" id="GAA0929695.1"/>
    </source>
</evidence>
<comment type="caution">
    <text evidence="1">The sequence shown here is derived from an EMBL/GenBank/DDBJ whole genome shotgun (WGS) entry which is preliminary data.</text>
</comment>
<reference evidence="2" key="1">
    <citation type="journal article" date="2019" name="Int. J. Syst. Evol. Microbiol.">
        <title>The Global Catalogue of Microorganisms (GCM) 10K type strain sequencing project: providing services to taxonomists for standard genome sequencing and annotation.</title>
        <authorList>
            <consortium name="The Broad Institute Genomics Platform"/>
            <consortium name="The Broad Institute Genome Sequencing Center for Infectious Disease"/>
            <person name="Wu L."/>
            <person name="Ma J."/>
        </authorList>
    </citation>
    <scope>NUCLEOTIDE SEQUENCE [LARGE SCALE GENOMIC DNA]</scope>
    <source>
        <strain evidence="2">JCM 11136</strain>
    </source>
</reference>
<dbReference type="EMBL" id="BAAAHQ010000015">
    <property type="protein sequence ID" value="GAA0929695.1"/>
    <property type="molecule type" value="Genomic_DNA"/>
</dbReference>
<gene>
    <name evidence="1" type="ORF">GCM10009560_33720</name>
</gene>